<feature type="domain" description="HTH tetR-type" evidence="3">
    <location>
        <begin position="10"/>
        <end position="70"/>
    </location>
</feature>
<dbReference type="InterPro" id="IPR050109">
    <property type="entry name" value="HTH-type_TetR-like_transc_reg"/>
</dbReference>
<evidence type="ECO:0000313" key="5">
    <source>
        <dbReference type="Proteomes" id="UP000006666"/>
    </source>
</evidence>
<dbReference type="SUPFAM" id="SSF46689">
    <property type="entry name" value="Homeodomain-like"/>
    <property type="match status" value="1"/>
</dbReference>
<dbReference type="GO" id="GO:0003700">
    <property type="term" value="F:DNA-binding transcription factor activity"/>
    <property type="evidence" value="ECO:0007669"/>
    <property type="project" value="TreeGrafter"/>
</dbReference>
<dbReference type="KEGG" id="kse:Ksed_22050"/>
<dbReference type="PANTHER" id="PTHR30055">
    <property type="entry name" value="HTH-TYPE TRANSCRIPTIONAL REGULATOR RUTR"/>
    <property type="match status" value="1"/>
</dbReference>
<protein>
    <submittedName>
        <fullName evidence="4">Transcriptional regulator</fullName>
    </submittedName>
</protein>
<dbReference type="Pfam" id="PF00440">
    <property type="entry name" value="TetR_N"/>
    <property type="match status" value="1"/>
</dbReference>
<sequence>MPRLTPERRAAQRQRIVDAARTVMLREGLPGTSMAQVIEESGLSAGAIYGYFASKDELVLGVALDVISTRLSGMDELAARRPVPPPAQALGDFVEALPRGDEGRLVLEIWAAAARSPELLERTSKVFAGLSQGATVYLEAWFTEGIGLPPDAATARSQEALLALLGIAQGYIVQSTILPVDATAYRRSIAALLGEPDVD</sequence>
<dbReference type="STRING" id="478801.Ksed_22050"/>
<gene>
    <name evidence="4" type="ordered locus">Ksed_22050</name>
</gene>
<keyword evidence="1 2" id="KW-0238">DNA-binding</keyword>
<dbReference type="InterPro" id="IPR023772">
    <property type="entry name" value="DNA-bd_HTH_TetR-type_CS"/>
</dbReference>
<dbReference type="PRINTS" id="PR00455">
    <property type="entry name" value="HTHTETR"/>
</dbReference>
<name>C7NLJ2_KYTSD</name>
<dbReference type="PANTHER" id="PTHR30055:SF226">
    <property type="entry name" value="HTH-TYPE TRANSCRIPTIONAL REGULATOR PKSA"/>
    <property type="match status" value="1"/>
</dbReference>
<dbReference type="InterPro" id="IPR009057">
    <property type="entry name" value="Homeodomain-like_sf"/>
</dbReference>
<evidence type="ECO:0000256" key="1">
    <source>
        <dbReference type="ARBA" id="ARBA00023125"/>
    </source>
</evidence>
<accession>C7NLJ2</accession>
<evidence type="ECO:0000259" key="3">
    <source>
        <dbReference type="PROSITE" id="PS50977"/>
    </source>
</evidence>
<dbReference type="RefSeq" id="WP_015780121.1">
    <property type="nucleotide sequence ID" value="NC_013169.1"/>
</dbReference>
<evidence type="ECO:0000313" key="4">
    <source>
        <dbReference type="EMBL" id="ACV07188.1"/>
    </source>
</evidence>
<organism evidence="4 5">
    <name type="scientific">Kytococcus sedentarius (strain ATCC 14392 / DSM 20547 / JCM 11482 / CCUG 33030 / NBRC 15357 / NCTC 11040 / CCM 314 / 541)</name>
    <name type="common">Micrococcus sedentarius</name>
    <dbReference type="NCBI Taxonomy" id="478801"/>
    <lineage>
        <taxon>Bacteria</taxon>
        <taxon>Bacillati</taxon>
        <taxon>Actinomycetota</taxon>
        <taxon>Actinomycetes</taxon>
        <taxon>Micrococcales</taxon>
        <taxon>Kytococcaceae</taxon>
        <taxon>Kytococcus</taxon>
    </lineage>
</organism>
<keyword evidence="5" id="KW-1185">Reference proteome</keyword>
<dbReference type="Proteomes" id="UP000006666">
    <property type="component" value="Chromosome"/>
</dbReference>
<dbReference type="Gene3D" id="1.10.357.10">
    <property type="entry name" value="Tetracycline Repressor, domain 2"/>
    <property type="match status" value="1"/>
</dbReference>
<dbReference type="InterPro" id="IPR001647">
    <property type="entry name" value="HTH_TetR"/>
</dbReference>
<dbReference type="PROSITE" id="PS50977">
    <property type="entry name" value="HTH_TETR_2"/>
    <property type="match status" value="1"/>
</dbReference>
<dbReference type="HOGENOM" id="CLU_069356_15_12_11"/>
<dbReference type="EMBL" id="CP001686">
    <property type="protein sequence ID" value="ACV07188.1"/>
    <property type="molecule type" value="Genomic_DNA"/>
</dbReference>
<reference evidence="4 5" key="1">
    <citation type="journal article" date="2009" name="Stand. Genomic Sci.">
        <title>Complete genome sequence of Kytococcus sedentarius type strain (541).</title>
        <authorList>
            <person name="Sims D."/>
            <person name="Brettin T."/>
            <person name="Detter J.C."/>
            <person name="Han C."/>
            <person name="Lapidus A."/>
            <person name="Copeland A."/>
            <person name="Glavina Del Rio T."/>
            <person name="Nolan M."/>
            <person name="Chen F."/>
            <person name="Lucas S."/>
            <person name="Tice H."/>
            <person name="Cheng J.F."/>
            <person name="Bruce D."/>
            <person name="Goodwin L."/>
            <person name="Pitluck S."/>
            <person name="Ovchinnikova G."/>
            <person name="Pati A."/>
            <person name="Ivanova N."/>
            <person name="Mavrommatis K."/>
            <person name="Chen A."/>
            <person name="Palaniappan K."/>
            <person name="D'haeseleer P."/>
            <person name="Chain P."/>
            <person name="Bristow J."/>
            <person name="Eisen J.A."/>
            <person name="Markowitz V."/>
            <person name="Hugenholtz P."/>
            <person name="Schneider S."/>
            <person name="Goker M."/>
            <person name="Pukall R."/>
            <person name="Kyrpides N.C."/>
            <person name="Klenk H.P."/>
        </authorList>
    </citation>
    <scope>NUCLEOTIDE SEQUENCE [LARGE SCALE GENOMIC DNA]</scope>
    <source>
        <strain evidence="5">ATCC 14392 / DSM 20547 / JCM 11482 / CCUG 33030 / NBRC 15357 / NCTC 11040 / CCM 314 / 541</strain>
    </source>
</reference>
<dbReference type="eggNOG" id="COG1309">
    <property type="taxonomic scope" value="Bacteria"/>
</dbReference>
<feature type="DNA-binding region" description="H-T-H motif" evidence="2">
    <location>
        <begin position="33"/>
        <end position="52"/>
    </location>
</feature>
<dbReference type="PROSITE" id="PS01081">
    <property type="entry name" value="HTH_TETR_1"/>
    <property type="match status" value="1"/>
</dbReference>
<dbReference type="AlphaFoldDB" id="C7NLJ2"/>
<evidence type="ECO:0000256" key="2">
    <source>
        <dbReference type="PROSITE-ProRule" id="PRU00335"/>
    </source>
</evidence>
<dbReference type="GO" id="GO:0000976">
    <property type="term" value="F:transcription cis-regulatory region binding"/>
    <property type="evidence" value="ECO:0007669"/>
    <property type="project" value="TreeGrafter"/>
</dbReference>
<proteinExistence type="predicted"/>